<keyword evidence="3" id="KW-1185">Reference proteome</keyword>
<evidence type="ECO:0000259" key="1">
    <source>
        <dbReference type="Pfam" id="PF13358"/>
    </source>
</evidence>
<dbReference type="GO" id="GO:0003676">
    <property type="term" value="F:nucleic acid binding"/>
    <property type="evidence" value="ECO:0007669"/>
    <property type="project" value="InterPro"/>
</dbReference>
<dbReference type="Proteomes" id="UP000887159">
    <property type="component" value="Unassembled WGS sequence"/>
</dbReference>
<dbReference type="EMBL" id="BMAU01021254">
    <property type="protein sequence ID" value="GFY05526.1"/>
    <property type="molecule type" value="Genomic_DNA"/>
</dbReference>
<protein>
    <submittedName>
        <fullName evidence="2">Transposable element Tcb2 transposase</fullName>
    </submittedName>
</protein>
<proteinExistence type="predicted"/>
<dbReference type="AlphaFoldDB" id="A0A8X6SBN7"/>
<dbReference type="InterPro" id="IPR038717">
    <property type="entry name" value="Tc1-like_DDE_dom"/>
</dbReference>
<organism evidence="2 3">
    <name type="scientific">Trichonephila clavipes</name>
    <name type="common">Golden silk orbweaver</name>
    <name type="synonym">Nephila clavipes</name>
    <dbReference type="NCBI Taxonomy" id="2585209"/>
    <lineage>
        <taxon>Eukaryota</taxon>
        <taxon>Metazoa</taxon>
        <taxon>Ecdysozoa</taxon>
        <taxon>Arthropoda</taxon>
        <taxon>Chelicerata</taxon>
        <taxon>Arachnida</taxon>
        <taxon>Araneae</taxon>
        <taxon>Araneomorphae</taxon>
        <taxon>Entelegynae</taxon>
        <taxon>Araneoidea</taxon>
        <taxon>Nephilidae</taxon>
        <taxon>Trichonephila</taxon>
    </lineage>
</organism>
<evidence type="ECO:0000313" key="3">
    <source>
        <dbReference type="Proteomes" id="UP000887159"/>
    </source>
</evidence>
<dbReference type="InterPro" id="IPR036397">
    <property type="entry name" value="RNaseH_sf"/>
</dbReference>
<accession>A0A8X6SBN7</accession>
<sequence length="244" mass="28414">MFQQEPFQTFKLVCMHGNLFIASHFSHAIVERDYAGVRNMLVRITPKLVCIDVLRRISRFNVTSDSGHQLLCRERGTRYAQKFVCERDWYSPGVMVWAGIMHNSRTLLHIFERGSVASQRYCREIILDYIRTFRGAVGPDFLLWTINVRPHRSVKVSDTLQSENILRMQWPAYSPDLNPTEYVWDALGRCVSQRTFPPSTVQELKTTLRKEWDNIPQGLLGSFVKSRENRCKMCIGVHGQHTSY</sequence>
<gene>
    <name evidence="2" type="primary">TCB2_131</name>
    <name evidence="2" type="ORF">TNCV_4370361</name>
</gene>
<name>A0A8X6SBN7_TRICX</name>
<dbReference type="Gene3D" id="3.30.420.10">
    <property type="entry name" value="Ribonuclease H-like superfamily/Ribonuclease H"/>
    <property type="match status" value="1"/>
</dbReference>
<dbReference type="Pfam" id="PF13358">
    <property type="entry name" value="DDE_3"/>
    <property type="match status" value="1"/>
</dbReference>
<reference evidence="2" key="1">
    <citation type="submission" date="2020-08" db="EMBL/GenBank/DDBJ databases">
        <title>Multicomponent nature underlies the extraordinary mechanical properties of spider dragline silk.</title>
        <authorList>
            <person name="Kono N."/>
            <person name="Nakamura H."/>
            <person name="Mori M."/>
            <person name="Yoshida Y."/>
            <person name="Ohtoshi R."/>
            <person name="Malay A.D."/>
            <person name="Moran D.A.P."/>
            <person name="Tomita M."/>
            <person name="Numata K."/>
            <person name="Arakawa K."/>
        </authorList>
    </citation>
    <scope>NUCLEOTIDE SEQUENCE</scope>
</reference>
<evidence type="ECO:0000313" key="2">
    <source>
        <dbReference type="EMBL" id="GFY05526.1"/>
    </source>
</evidence>
<comment type="caution">
    <text evidence="2">The sequence shown here is derived from an EMBL/GenBank/DDBJ whole genome shotgun (WGS) entry which is preliminary data.</text>
</comment>
<feature type="domain" description="Tc1-like transposase DDE" evidence="1">
    <location>
        <begin position="147"/>
        <end position="196"/>
    </location>
</feature>